<protein>
    <submittedName>
        <fullName evidence="1">Alcohol oxidase</fullName>
    </submittedName>
</protein>
<reference evidence="1" key="1">
    <citation type="submission" date="2021-03" db="EMBL/GenBank/DDBJ databases">
        <authorList>
            <consortium name="DOE Joint Genome Institute"/>
            <person name="Ahrendt S."/>
            <person name="Looney B.P."/>
            <person name="Miyauchi S."/>
            <person name="Morin E."/>
            <person name="Drula E."/>
            <person name="Courty P.E."/>
            <person name="Chicoki N."/>
            <person name="Fauchery L."/>
            <person name="Kohler A."/>
            <person name="Kuo A."/>
            <person name="Labutti K."/>
            <person name="Pangilinan J."/>
            <person name="Lipzen A."/>
            <person name="Riley R."/>
            <person name="Andreopoulos W."/>
            <person name="He G."/>
            <person name="Johnson J."/>
            <person name="Barry K.W."/>
            <person name="Grigoriev I.V."/>
            <person name="Nagy L."/>
            <person name="Hibbett D."/>
            <person name="Henrissat B."/>
            <person name="Matheny P.B."/>
            <person name="Labbe J."/>
            <person name="Martin F."/>
        </authorList>
    </citation>
    <scope>NUCLEOTIDE SEQUENCE</scope>
    <source>
        <strain evidence="1">HHB10654</strain>
    </source>
</reference>
<sequence length="605" mass="64468">MSFRTVLLLLATLSTVYGALYADPSDVPRTVYDYVVIGGKPIFSSVQSTDAQFRVLLIEAGPSNKGLFDVEVPFFCTNLSPGTSLDWNSTTTPQAGLSERVMAYPRGRLLGGSSSTNYMIWTRGSKDDFNRWAKVTGDQGWSWDALEPFRKAIEHIAPPVDGHNTAGDIDPSVHGTDGPLGISLGESLSTDGMVTRTTRQLSEFPFNVDMNSGNTIGIGYTQSSISDGTRDSSATAYILPALSTHTSLDVLINTQVLKILQTGTDSGLPAFRGVQFAASPNGRVYTVHATKEIILSAGAVSSPQVLMLSGIGNATELKTNGITPIVDLPDVGQNLQDHPVIGNIFTVNTTTPTFDDIQRNATLAAADLAEWESARKGPLTQSTSALLGWLRIPDNSPIFANHIDESAGPTSAHYELLFIDGFSASVQPFPATGRFFTIATAVVSPSARGSITLASADSFDLPIVNPNLLDNAVDVAIMREAIRAARRFAAAPAWAGYITGEYSDLAAAQTDAEIDAYVRNGSRTIFHPAGTARMAPFGASHGVVNPDLTVKGTRGLRVVDASVFPFITASHTQAPTYVVAERAAHLILQAALVDTERREHELVAP</sequence>
<evidence type="ECO:0000313" key="2">
    <source>
        <dbReference type="Proteomes" id="UP000814140"/>
    </source>
</evidence>
<proteinExistence type="predicted"/>
<comment type="caution">
    <text evidence="1">The sequence shown here is derived from an EMBL/GenBank/DDBJ whole genome shotgun (WGS) entry which is preliminary data.</text>
</comment>
<gene>
    <name evidence="1" type="ORF">BV25DRAFT_1919779</name>
</gene>
<reference evidence="1" key="2">
    <citation type="journal article" date="2022" name="New Phytol.">
        <title>Evolutionary transition to the ectomycorrhizal habit in the genomes of a hyperdiverse lineage of mushroom-forming fungi.</title>
        <authorList>
            <person name="Looney B."/>
            <person name="Miyauchi S."/>
            <person name="Morin E."/>
            <person name="Drula E."/>
            <person name="Courty P.E."/>
            <person name="Kohler A."/>
            <person name="Kuo A."/>
            <person name="LaButti K."/>
            <person name="Pangilinan J."/>
            <person name="Lipzen A."/>
            <person name="Riley R."/>
            <person name="Andreopoulos W."/>
            <person name="He G."/>
            <person name="Johnson J."/>
            <person name="Nolan M."/>
            <person name="Tritt A."/>
            <person name="Barry K.W."/>
            <person name="Grigoriev I.V."/>
            <person name="Nagy L.G."/>
            <person name="Hibbett D."/>
            <person name="Henrissat B."/>
            <person name="Matheny P.B."/>
            <person name="Labbe J."/>
            <person name="Martin F.M."/>
        </authorList>
    </citation>
    <scope>NUCLEOTIDE SEQUENCE</scope>
    <source>
        <strain evidence="1">HHB10654</strain>
    </source>
</reference>
<accession>A0ACB8SNX6</accession>
<keyword evidence="2" id="KW-1185">Reference proteome</keyword>
<dbReference type="EMBL" id="MU277241">
    <property type="protein sequence ID" value="KAI0057917.1"/>
    <property type="molecule type" value="Genomic_DNA"/>
</dbReference>
<organism evidence="1 2">
    <name type="scientific">Artomyces pyxidatus</name>
    <dbReference type="NCBI Taxonomy" id="48021"/>
    <lineage>
        <taxon>Eukaryota</taxon>
        <taxon>Fungi</taxon>
        <taxon>Dikarya</taxon>
        <taxon>Basidiomycota</taxon>
        <taxon>Agaricomycotina</taxon>
        <taxon>Agaricomycetes</taxon>
        <taxon>Russulales</taxon>
        <taxon>Auriscalpiaceae</taxon>
        <taxon>Artomyces</taxon>
    </lineage>
</organism>
<dbReference type="Proteomes" id="UP000814140">
    <property type="component" value="Unassembled WGS sequence"/>
</dbReference>
<name>A0ACB8SNX6_9AGAM</name>
<evidence type="ECO:0000313" key="1">
    <source>
        <dbReference type="EMBL" id="KAI0057917.1"/>
    </source>
</evidence>